<dbReference type="GO" id="GO:0005524">
    <property type="term" value="F:ATP binding"/>
    <property type="evidence" value="ECO:0007669"/>
    <property type="project" value="InterPro"/>
</dbReference>
<evidence type="ECO:0000259" key="2">
    <source>
        <dbReference type="Pfam" id="PF00485"/>
    </source>
</evidence>
<dbReference type="NCBIfam" id="NF006743">
    <property type="entry name" value="PRK09270.1-2"/>
    <property type="match status" value="1"/>
</dbReference>
<keyword evidence="4" id="KW-1185">Reference proteome</keyword>
<evidence type="ECO:0000313" key="3">
    <source>
        <dbReference type="EMBL" id="SPF68418.1"/>
    </source>
</evidence>
<dbReference type="Proteomes" id="UP000265962">
    <property type="component" value="Unassembled WGS sequence"/>
</dbReference>
<keyword evidence="3" id="KW-0808">Transferase</keyword>
<evidence type="ECO:0000256" key="1">
    <source>
        <dbReference type="SAM" id="MobiDB-lite"/>
    </source>
</evidence>
<feature type="domain" description="Phosphoribulokinase/uridine kinase" evidence="2">
    <location>
        <begin position="33"/>
        <end position="213"/>
    </location>
</feature>
<keyword evidence="3" id="KW-0418">Kinase</keyword>
<feature type="region of interest" description="Disordered" evidence="1">
    <location>
        <begin position="1"/>
        <end position="20"/>
    </location>
</feature>
<proteinExistence type="predicted"/>
<dbReference type="GO" id="GO:0016301">
    <property type="term" value="F:kinase activity"/>
    <property type="evidence" value="ECO:0007669"/>
    <property type="project" value="UniProtKB-KW"/>
</dbReference>
<reference evidence="4" key="1">
    <citation type="submission" date="2018-02" db="EMBL/GenBank/DDBJ databases">
        <authorList>
            <person name="Hornung B."/>
        </authorList>
    </citation>
    <scope>NUCLEOTIDE SEQUENCE [LARGE SCALE GENOMIC DNA]</scope>
</reference>
<gene>
    <name evidence="3" type="ORF">PROPJV5_1413</name>
</gene>
<feature type="compositionally biased region" description="Polar residues" evidence="1">
    <location>
        <begin position="1"/>
        <end position="10"/>
    </location>
</feature>
<organism evidence="3 4">
    <name type="scientific">Propionibacterium ruminifibrarum</name>
    <dbReference type="NCBI Taxonomy" id="1962131"/>
    <lineage>
        <taxon>Bacteria</taxon>
        <taxon>Bacillati</taxon>
        <taxon>Actinomycetota</taxon>
        <taxon>Actinomycetes</taxon>
        <taxon>Propionibacteriales</taxon>
        <taxon>Propionibacteriaceae</taxon>
        <taxon>Propionibacterium</taxon>
    </lineage>
</organism>
<dbReference type="SUPFAM" id="SSF52540">
    <property type="entry name" value="P-loop containing nucleoside triphosphate hydrolases"/>
    <property type="match status" value="1"/>
</dbReference>
<protein>
    <submittedName>
        <fullName evidence="3">Phosphoribulokinase / Uridine kinase family</fullName>
    </submittedName>
</protein>
<dbReference type="Gene3D" id="3.40.50.300">
    <property type="entry name" value="P-loop containing nucleotide triphosphate hydrolases"/>
    <property type="match status" value="1"/>
</dbReference>
<dbReference type="InterPro" id="IPR027417">
    <property type="entry name" value="P-loop_NTPase"/>
</dbReference>
<dbReference type="PANTHER" id="PTHR10285">
    <property type="entry name" value="URIDINE KINASE"/>
    <property type="match status" value="1"/>
</dbReference>
<name>A0A375I592_9ACTN</name>
<dbReference type="AlphaFoldDB" id="A0A375I592"/>
<accession>A0A375I592</accession>
<dbReference type="InterPro" id="IPR006083">
    <property type="entry name" value="PRK/URK"/>
</dbReference>
<evidence type="ECO:0000313" key="4">
    <source>
        <dbReference type="Proteomes" id="UP000265962"/>
    </source>
</evidence>
<dbReference type="EMBL" id="OMOH01000004">
    <property type="protein sequence ID" value="SPF68418.1"/>
    <property type="molecule type" value="Genomic_DNA"/>
</dbReference>
<dbReference type="RefSeq" id="WP_239018416.1">
    <property type="nucleotide sequence ID" value="NZ_OMOH01000004.1"/>
</dbReference>
<dbReference type="Pfam" id="PF00485">
    <property type="entry name" value="PRK"/>
    <property type="match status" value="1"/>
</dbReference>
<sequence>MGGLTGSSVPATVPAGDAPARAAGLARDGRRLLGIAGEPGSGKSTLAASLQDFLGGAAVVVPMDGFHLAQQQLERLGLAERKGAPDTMDAWGFLALVRRLKAADEPTVWAPEYRRELHNGVTGAIEVPASVPLVILEGNYLLLDTEPWARIRAHLDESWFVSLDAAVRLERLVARHIATGKSPDAAAAWANGPDEENARVIRESAKNADVIVEGR</sequence>